<gene>
    <name evidence="2" type="ORF">FRX57_02740</name>
</gene>
<evidence type="ECO:0000313" key="2">
    <source>
        <dbReference type="EMBL" id="TWS99134.1"/>
    </source>
</evidence>
<feature type="region of interest" description="Disordered" evidence="1">
    <location>
        <begin position="148"/>
        <end position="182"/>
    </location>
</feature>
<dbReference type="OrthoDB" id="2220438at2"/>
<feature type="compositionally biased region" description="Polar residues" evidence="1">
    <location>
        <begin position="157"/>
        <end position="172"/>
    </location>
</feature>
<keyword evidence="3" id="KW-1185">Reference proteome</keyword>
<evidence type="ECO:0000313" key="3">
    <source>
        <dbReference type="Proteomes" id="UP000317430"/>
    </source>
</evidence>
<dbReference type="RefSeq" id="WP_146566395.1">
    <property type="nucleotide sequence ID" value="NZ_VOHL01000001.1"/>
</dbReference>
<protein>
    <submittedName>
        <fullName evidence="2">DUF1366 domain-containing protein</fullName>
    </submittedName>
</protein>
<name>A0A5C5SE66_9STRE</name>
<sequence>MRSWKLEGKYPVYNDMGVITHTVVTLSATSGGYATFSEKLLGDQTAKGEMDLVDLAREAYFKSEFADRAMAESVQKIDELEATTARVKAFMTEAKALFDEMQGSQKALEERLGLAEAERNQRFQLIEEKFVILNGSVMEMVNEFYAGAEKDEDDETSLATTGSDEQVGGSDSPTDHTDEETE</sequence>
<comment type="caution">
    <text evidence="2">The sequence shown here is derived from an EMBL/GenBank/DDBJ whole genome shotgun (WGS) entry which is preliminary data.</text>
</comment>
<dbReference type="EMBL" id="VOHL01000001">
    <property type="protein sequence ID" value="TWS99134.1"/>
    <property type="molecule type" value="Genomic_DNA"/>
</dbReference>
<organism evidence="2 3">
    <name type="scientific">Streptococcus cuniculipharyngis</name>
    <dbReference type="NCBI Taxonomy" id="1562651"/>
    <lineage>
        <taxon>Bacteria</taxon>
        <taxon>Bacillati</taxon>
        <taxon>Bacillota</taxon>
        <taxon>Bacilli</taxon>
        <taxon>Lactobacillales</taxon>
        <taxon>Streptococcaceae</taxon>
        <taxon>Streptococcus</taxon>
    </lineage>
</organism>
<reference evidence="2 3" key="1">
    <citation type="submission" date="2019-08" db="EMBL/GenBank/DDBJ databases">
        <authorList>
            <person name="Lei W."/>
        </authorList>
    </citation>
    <scope>NUCLEOTIDE SEQUENCE [LARGE SCALE GENOMIC DNA]</scope>
    <source>
        <strain evidence="2 3">CCUG 66496</strain>
    </source>
</reference>
<dbReference type="AlphaFoldDB" id="A0A5C5SE66"/>
<dbReference type="Proteomes" id="UP000317430">
    <property type="component" value="Unassembled WGS sequence"/>
</dbReference>
<evidence type="ECO:0000256" key="1">
    <source>
        <dbReference type="SAM" id="MobiDB-lite"/>
    </source>
</evidence>
<proteinExistence type="predicted"/>
<accession>A0A5C5SE66</accession>